<dbReference type="AlphaFoldDB" id="A0A926KKZ2"/>
<sequence>MSGYFKRVYEAWIDYPQRVGKVLAGQYRIERFLGIGSYGLTYLCQDVQSGEEIVLKQAKPSKGRLGQELLRREIEIMGQLNHRSIPRCLASFEEQKRLYMVTEYVKGQTVEELIFERGALFTEKEAFGIVRKLMEIVCYVHDKGFVHLDIRIPNVILQGERISLIDFGLASRLGEPAHIDPGADMELARRRKVEVSSDLYAIGHFILFMLYSAFEPKVPGVEASGGWEEELEVSPNMKKILRKLLQIDPTYVSAQAFIVDLDAALND</sequence>
<gene>
    <name evidence="3" type="ORF">ICC18_02040</name>
</gene>
<dbReference type="Gene3D" id="1.10.510.10">
    <property type="entry name" value="Transferase(Phosphotransferase) domain 1"/>
    <property type="match status" value="1"/>
</dbReference>
<comment type="caution">
    <text evidence="3">The sequence shown here is derived from an EMBL/GenBank/DDBJ whole genome shotgun (WGS) entry which is preliminary data.</text>
</comment>
<evidence type="ECO:0000259" key="2">
    <source>
        <dbReference type="PROSITE" id="PS50011"/>
    </source>
</evidence>
<dbReference type="InterPro" id="IPR000719">
    <property type="entry name" value="Prot_kinase_dom"/>
</dbReference>
<dbReference type="InterPro" id="IPR017441">
    <property type="entry name" value="Protein_kinase_ATP_BS"/>
</dbReference>
<evidence type="ECO:0000313" key="4">
    <source>
        <dbReference type="Proteomes" id="UP000650466"/>
    </source>
</evidence>
<keyword evidence="1" id="KW-0067">ATP-binding</keyword>
<accession>A0A926KKZ2</accession>
<dbReference type="PANTHER" id="PTHR24347">
    <property type="entry name" value="SERINE/THREONINE-PROTEIN KINASE"/>
    <property type="match status" value="1"/>
</dbReference>
<feature type="domain" description="Protein kinase" evidence="2">
    <location>
        <begin position="27"/>
        <end position="267"/>
    </location>
</feature>
<organism evidence="3 4">
    <name type="scientific">Paenibacillus sedimenti</name>
    <dbReference type="NCBI Taxonomy" id="2770274"/>
    <lineage>
        <taxon>Bacteria</taxon>
        <taxon>Bacillati</taxon>
        <taxon>Bacillota</taxon>
        <taxon>Bacilli</taxon>
        <taxon>Bacillales</taxon>
        <taxon>Paenibacillaceae</taxon>
        <taxon>Paenibacillus</taxon>
    </lineage>
</organism>
<dbReference type="RefSeq" id="WP_188172707.1">
    <property type="nucleotide sequence ID" value="NZ_JACVVD010000001.1"/>
</dbReference>
<feature type="binding site" evidence="1">
    <location>
        <position position="56"/>
    </location>
    <ligand>
        <name>ATP</name>
        <dbReference type="ChEBI" id="CHEBI:30616"/>
    </ligand>
</feature>
<dbReference type="PROSITE" id="PS50011">
    <property type="entry name" value="PROTEIN_KINASE_DOM"/>
    <property type="match status" value="1"/>
</dbReference>
<name>A0A926KKZ2_9BACL</name>
<dbReference type="GO" id="GO:0005524">
    <property type="term" value="F:ATP binding"/>
    <property type="evidence" value="ECO:0007669"/>
    <property type="project" value="UniProtKB-UniRule"/>
</dbReference>
<dbReference type="SUPFAM" id="SSF56112">
    <property type="entry name" value="Protein kinase-like (PK-like)"/>
    <property type="match status" value="1"/>
</dbReference>
<dbReference type="GO" id="GO:0004672">
    <property type="term" value="F:protein kinase activity"/>
    <property type="evidence" value="ECO:0007669"/>
    <property type="project" value="InterPro"/>
</dbReference>
<protein>
    <submittedName>
        <fullName evidence="3">Protein kinase</fullName>
    </submittedName>
</protein>
<dbReference type="EMBL" id="JACVVD010000001">
    <property type="protein sequence ID" value="MBD0378901.1"/>
    <property type="molecule type" value="Genomic_DNA"/>
</dbReference>
<keyword evidence="4" id="KW-1185">Reference proteome</keyword>
<keyword evidence="1" id="KW-0547">Nucleotide-binding</keyword>
<keyword evidence="3" id="KW-0808">Transferase</keyword>
<dbReference type="PROSITE" id="PS00107">
    <property type="entry name" value="PROTEIN_KINASE_ATP"/>
    <property type="match status" value="1"/>
</dbReference>
<reference evidence="3" key="1">
    <citation type="submission" date="2020-09" db="EMBL/GenBank/DDBJ databases">
        <title>Draft Genome Sequence of Paenibacillus sp. WST5.</title>
        <authorList>
            <person name="Bao Z."/>
        </authorList>
    </citation>
    <scope>NUCLEOTIDE SEQUENCE</scope>
    <source>
        <strain evidence="3">WST5</strain>
    </source>
</reference>
<dbReference type="Pfam" id="PF00069">
    <property type="entry name" value="Pkinase"/>
    <property type="match status" value="1"/>
</dbReference>
<dbReference type="InterPro" id="IPR011009">
    <property type="entry name" value="Kinase-like_dom_sf"/>
</dbReference>
<dbReference type="Proteomes" id="UP000650466">
    <property type="component" value="Unassembled WGS sequence"/>
</dbReference>
<proteinExistence type="predicted"/>
<evidence type="ECO:0000256" key="1">
    <source>
        <dbReference type="PROSITE-ProRule" id="PRU10141"/>
    </source>
</evidence>
<keyword evidence="3" id="KW-0418">Kinase</keyword>
<evidence type="ECO:0000313" key="3">
    <source>
        <dbReference type="EMBL" id="MBD0378901.1"/>
    </source>
</evidence>